<dbReference type="InterPro" id="IPR020795">
    <property type="entry name" value="ORC3"/>
</dbReference>
<protein>
    <recommendedName>
        <fullName evidence="1">Origin recognition complex subunit 3 winged helix C-terminal domain-containing protein</fullName>
    </recommendedName>
</protein>
<dbReference type="AlphaFoldDB" id="A0AAU9V5W5"/>
<keyword evidence="3" id="KW-1185">Reference proteome</keyword>
<dbReference type="GO" id="GO:0005664">
    <property type="term" value="C:nuclear origin of replication recognition complex"/>
    <property type="evidence" value="ECO:0007669"/>
    <property type="project" value="InterPro"/>
</dbReference>
<evidence type="ECO:0000259" key="1">
    <source>
        <dbReference type="Pfam" id="PF18137"/>
    </source>
</evidence>
<dbReference type="CDD" id="cd20704">
    <property type="entry name" value="Orc3"/>
    <property type="match status" value="1"/>
</dbReference>
<evidence type="ECO:0000313" key="2">
    <source>
        <dbReference type="EMBL" id="CAH2107351.1"/>
    </source>
</evidence>
<dbReference type="GO" id="GO:0031261">
    <property type="term" value="C:DNA replication preinitiation complex"/>
    <property type="evidence" value="ECO:0007669"/>
    <property type="project" value="TreeGrafter"/>
</dbReference>
<reference evidence="2" key="1">
    <citation type="submission" date="2022-03" db="EMBL/GenBank/DDBJ databases">
        <authorList>
            <person name="Tunstrom K."/>
        </authorList>
    </citation>
    <scope>NUCLEOTIDE SEQUENCE</scope>
</reference>
<comment type="caution">
    <text evidence="2">The sequence shown here is derived from an EMBL/GenBank/DDBJ whole genome shotgun (WGS) entry which is preliminary data.</text>
</comment>
<organism evidence="2 3">
    <name type="scientific">Euphydryas editha</name>
    <name type="common">Edith's checkerspot</name>
    <dbReference type="NCBI Taxonomy" id="104508"/>
    <lineage>
        <taxon>Eukaryota</taxon>
        <taxon>Metazoa</taxon>
        <taxon>Ecdysozoa</taxon>
        <taxon>Arthropoda</taxon>
        <taxon>Hexapoda</taxon>
        <taxon>Insecta</taxon>
        <taxon>Pterygota</taxon>
        <taxon>Neoptera</taxon>
        <taxon>Endopterygota</taxon>
        <taxon>Lepidoptera</taxon>
        <taxon>Glossata</taxon>
        <taxon>Ditrysia</taxon>
        <taxon>Papilionoidea</taxon>
        <taxon>Nymphalidae</taxon>
        <taxon>Nymphalinae</taxon>
        <taxon>Euphydryas</taxon>
    </lineage>
</organism>
<gene>
    <name evidence="2" type="ORF">EEDITHA_LOCUS21396</name>
</gene>
<dbReference type="PANTHER" id="PTHR12748">
    <property type="entry name" value="ORIGIN RECOGNITION COMPLEX SUBUNIT 3"/>
    <property type="match status" value="1"/>
</dbReference>
<proteinExistence type="predicted"/>
<dbReference type="GO" id="GO:0005656">
    <property type="term" value="C:nuclear pre-replicative complex"/>
    <property type="evidence" value="ECO:0007669"/>
    <property type="project" value="TreeGrafter"/>
</dbReference>
<dbReference type="PANTHER" id="PTHR12748:SF0">
    <property type="entry name" value="ORIGIN RECOGNITION COMPLEX SUBUNIT 3"/>
    <property type="match status" value="1"/>
</dbReference>
<feature type="domain" description="Origin recognition complex subunit 3 winged helix C-terminal" evidence="1">
    <location>
        <begin position="2"/>
        <end position="94"/>
    </location>
</feature>
<evidence type="ECO:0000313" key="3">
    <source>
        <dbReference type="Proteomes" id="UP001153954"/>
    </source>
</evidence>
<sequence>MCTCCHLTSIESISDSLPDVCIAYKLHRECGKHINLYDWLQAFAAVVLPDADDEYRYQDINIQVRFTRAVSELQFLGFIKSSKRKTDHVMRLTW</sequence>
<dbReference type="InterPro" id="IPR040855">
    <property type="entry name" value="ORC_WH_C"/>
</dbReference>
<dbReference type="GO" id="GO:0006270">
    <property type="term" value="P:DNA replication initiation"/>
    <property type="evidence" value="ECO:0007669"/>
    <property type="project" value="TreeGrafter"/>
</dbReference>
<dbReference type="Proteomes" id="UP001153954">
    <property type="component" value="Unassembled WGS sequence"/>
</dbReference>
<dbReference type="EMBL" id="CAKOGL010000030">
    <property type="protein sequence ID" value="CAH2107351.1"/>
    <property type="molecule type" value="Genomic_DNA"/>
</dbReference>
<name>A0AAU9V5W5_EUPED</name>
<dbReference type="GO" id="GO:0003688">
    <property type="term" value="F:DNA replication origin binding"/>
    <property type="evidence" value="ECO:0007669"/>
    <property type="project" value="TreeGrafter"/>
</dbReference>
<accession>A0AAU9V5W5</accession>
<dbReference type="Pfam" id="PF18137">
    <property type="entry name" value="WHD_ORC"/>
    <property type="match status" value="1"/>
</dbReference>